<dbReference type="RefSeq" id="XP_030838896.1">
    <property type="nucleotide sequence ID" value="XM_030983036.1"/>
</dbReference>
<proteinExistence type="inferred from homology"/>
<reference evidence="5" key="2">
    <citation type="submission" date="2021-01" db="UniProtKB">
        <authorList>
            <consortium name="EnsemblMetazoa"/>
        </authorList>
    </citation>
    <scope>IDENTIFICATION</scope>
</reference>
<dbReference type="AlphaFoldDB" id="A0A7M7NSU6"/>
<reference evidence="6" key="1">
    <citation type="submission" date="2015-02" db="EMBL/GenBank/DDBJ databases">
        <title>Genome sequencing for Strongylocentrotus purpuratus.</title>
        <authorList>
            <person name="Murali S."/>
            <person name="Liu Y."/>
            <person name="Vee V."/>
            <person name="English A."/>
            <person name="Wang M."/>
            <person name="Skinner E."/>
            <person name="Han Y."/>
            <person name="Muzny D.M."/>
            <person name="Worley K.C."/>
            <person name="Gibbs R.A."/>
        </authorList>
    </citation>
    <scope>NUCLEOTIDE SEQUENCE</scope>
</reference>
<dbReference type="InterPro" id="IPR013272">
    <property type="entry name" value="Vps72/YL1_C"/>
</dbReference>
<dbReference type="EnsemblMetazoa" id="XM_030983036">
    <property type="protein sequence ID" value="XP_030838896"/>
    <property type="gene ID" value="LOC115923022"/>
</dbReference>
<evidence type="ECO:0000256" key="1">
    <source>
        <dbReference type="ARBA" id="ARBA00006832"/>
    </source>
</evidence>
<dbReference type="Pfam" id="PF05764">
    <property type="entry name" value="YL1"/>
    <property type="match status" value="1"/>
</dbReference>
<dbReference type="Proteomes" id="UP000007110">
    <property type="component" value="Unassembled WGS sequence"/>
</dbReference>
<evidence type="ECO:0000313" key="5">
    <source>
        <dbReference type="EnsemblMetazoa" id="XP_030838896"/>
    </source>
</evidence>
<dbReference type="OrthoDB" id="78296at2759"/>
<evidence type="ECO:0000256" key="2">
    <source>
        <dbReference type="ARBA" id="ARBA00020000"/>
    </source>
</evidence>
<evidence type="ECO:0000259" key="4">
    <source>
        <dbReference type="SMART" id="SM00993"/>
    </source>
</evidence>
<evidence type="ECO:0000313" key="6">
    <source>
        <dbReference type="Proteomes" id="UP000007110"/>
    </source>
</evidence>
<dbReference type="Pfam" id="PF08265">
    <property type="entry name" value="YL1_C"/>
    <property type="match status" value="1"/>
</dbReference>
<feature type="domain" description="Vps72/YL1 C-terminal" evidence="4">
    <location>
        <begin position="300"/>
        <end position="329"/>
    </location>
</feature>
<feature type="region of interest" description="Disordered" evidence="3">
    <location>
        <begin position="338"/>
        <end position="361"/>
    </location>
</feature>
<dbReference type="GeneID" id="115923022"/>
<dbReference type="FunCoup" id="A0A7M7NSU6">
    <property type="interactions" value="251"/>
</dbReference>
<dbReference type="PANTHER" id="PTHR13275:SF4">
    <property type="entry name" value="VACUOLAR PROTEIN SORTING-ASSOCIATED PROTEIN 72 HOMOLOG"/>
    <property type="match status" value="1"/>
</dbReference>
<dbReference type="KEGG" id="spu:115923022"/>
<feature type="compositionally biased region" description="Basic and acidic residues" evidence="3">
    <location>
        <begin position="1"/>
        <end position="11"/>
    </location>
</feature>
<feature type="compositionally biased region" description="Acidic residues" evidence="3">
    <location>
        <begin position="40"/>
        <end position="75"/>
    </location>
</feature>
<dbReference type="SMART" id="SM00993">
    <property type="entry name" value="YL1_C"/>
    <property type="match status" value="1"/>
</dbReference>
<evidence type="ECO:0000256" key="3">
    <source>
        <dbReference type="SAM" id="MobiDB-lite"/>
    </source>
</evidence>
<keyword evidence="6" id="KW-1185">Reference proteome</keyword>
<accession>A0A7M7NSU6</accession>
<comment type="similarity">
    <text evidence="1">Belongs to the VPS72/YL1 family.</text>
</comment>
<feature type="compositionally biased region" description="Low complexity" evidence="3">
    <location>
        <begin position="94"/>
        <end position="108"/>
    </location>
</feature>
<dbReference type="OMA" id="HKIALYR"/>
<dbReference type="InterPro" id="IPR046757">
    <property type="entry name" value="YL1_N"/>
</dbReference>
<protein>
    <recommendedName>
        <fullName evidence="2">Vacuolar protein sorting-associated protein 72 homolog</fullName>
    </recommendedName>
</protein>
<dbReference type="PANTHER" id="PTHR13275">
    <property type="entry name" value="YL-1 PROTEIN TRANSCRIPTION FACTOR-LIKE 1"/>
    <property type="match status" value="1"/>
</dbReference>
<dbReference type="InParanoid" id="A0A7M7NSU6"/>
<dbReference type="GO" id="GO:0005634">
    <property type="term" value="C:nucleus"/>
    <property type="evidence" value="ECO:0000318"/>
    <property type="project" value="GO_Central"/>
</dbReference>
<sequence>MSLVQSREKRANAGSKMHRLLAEEQEDEFYTTTYGGFQDESGDDEYSSEESDADSSSDSDIDAPEDDEPISGSDDEGTKRKRRVMTKSYKEPAIKPASKPALKKSPTSHIPREKKEKSTTGTPSVKKRKHSSKDDSSVRKSSRRSTIQRVNEFEIRIKERETKAQISKQQKTKRKVPEMRRLTQEELLVEAKITEKKNLHSLYLFQQLQEEKKKTKVFKKAFMGPFIRFHSTSMPVEPKIQEVDVNVEKVEQSQSGSTHPATRGKTKSGEKCCRNFIMYSEPQMFKDSFPRGRKRAPPKQLCPITRYPARYVDPVTGIAFATKQAFKIIRETYASEIEAAMSGETKHRKSKGSTSSKEEGS</sequence>
<name>A0A7M7NSU6_STRPU</name>
<organism evidence="5 6">
    <name type="scientific">Strongylocentrotus purpuratus</name>
    <name type="common">Purple sea urchin</name>
    <dbReference type="NCBI Taxonomy" id="7668"/>
    <lineage>
        <taxon>Eukaryota</taxon>
        <taxon>Metazoa</taxon>
        <taxon>Echinodermata</taxon>
        <taxon>Eleutherozoa</taxon>
        <taxon>Echinozoa</taxon>
        <taxon>Echinoidea</taxon>
        <taxon>Euechinoidea</taxon>
        <taxon>Echinacea</taxon>
        <taxon>Camarodonta</taxon>
        <taxon>Echinidea</taxon>
        <taxon>Strongylocentrotidae</taxon>
        <taxon>Strongylocentrotus</taxon>
    </lineage>
</organism>
<feature type="region of interest" description="Disordered" evidence="3">
    <location>
        <begin position="1"/>
        <end position="147"/>
    </location>
</feature>